<protein>
    <recommendedName>
        <fullName evidence="3">C-type lectin domain-containing protein</fullName>
    </recommendedName>
</protein>
<accession>A0ABD3Y061</accession>
<dbReference type="SUPFAM" id="SSF56436">
    <property type="entry name" value="C-type lectin-like"/>
    <property type="match status" value="1"/>
</dbReference>
<dbReference type="Pfam" id="PF00059">
    <property type="entry name" value="Lectin_C"/>
    <property type="match status" value="1"/>
</dbReference>
<dbReference type="InterPro" id="IPR016187">
    <property type="entry name" value="CTDL_fold"/>
</dbReference>
<dbReference type="AlphaFoldDB" id="A0ABD3Y061"/>
<reference evidence="4 5" key="1">
    <citation type="submission" date="2024-11" db="EMBL/GenBank/DDBJ databases">
        <title>Chromosome-level genome assembly of the freshwater bivalve Anodonta woodiana.</title>
        <authorList>
            <person name="Chen X."/>
        </authorList>
    </citation>
    <scope>NUCLEOTIDE SEQUENCE [LARGE SCALE GENOMIC DNA]</scope>
    <source>
        <strain evidence="4">MN2024</strain>
        <tissue evidence="4">Gills</tissue>
    </source>
</reference>
<evidence type="ECO:0000313" key="4">
    <source>
        <dbReference type="EMBL" id="KAL3891849.1"/>
    </source>
</evidence>
<keyword evidence="1" id="KW-1133">Transmembrane helix</keyword>
<keyword evidence="1" id="KW-0472">Membrane</keyword>
<evidence type="ECO:0000313" key="5">
    <source>
        <dbReference type="Proteomes" id="UP001634394"/>
    </source>
</evidence>
<evidence type="ECO:0000256" key="2">
    <source>
        <dbReference type="SAM" id="SignalP"/>
    </source>
</evidence>
<dbReference type="EMBL" id="JBJQND010000001">
    <property type="protein sequence ID" value="KAL3891849.1"/>
    <property type="molecule type" value="Genomic_DNA"/>
</dbReference>
<dbReference type="Proteomes" id="UP001634394">
    <property type="component" value="Unassembled WGS sequence"/>
</dbReference>
<feature type="domain" description="C-type lectin" evidence="3">
    <location>
        <begin position="77"/>
        <end position="182"/>
    </location>
</feature>
<organism evidence="4 5">
    <name type="scientific">Sinanodonta woodiana</name>
    <name type="common">Chinese pond mussel</name>
    <name type="synonym">Anodonta woodiana</name>
    <dbReference type="NCBI Taxonomy" id="1069815"/>
    <lineage>
        <taxon>Eukaryota</taxon>
        <taxon>Metazoa</taxon>
        <taxon>Spiralia</taxon>
        <taxon>Lophotrochozoa</taxon>
        <taxon>Mollusca</taxon>
        <taxon>Bivalvia</taxon>
        <taxon>Autobranchia</taxon>
        <taxon>Heteroconchia</taxon>
        <taxon>Palaeoheterodonta</taxon>
        <taxon>Unionida</taxon>
        <taxon>Unionoidea</taxon>
        <taxon>Unionidae</taxon>
        <taxon>Unioninae</taxon>
        <taxon>Sinanodonta</taxon>
    </lineage>
</organism>
<feature type="chain" id="PRO_5044775029" description="C-type lectin domain-containing protein" evidence="2">
    <location>
        <begin position="20"/>
        <end position="184"/>
    </location>
</feature>
<dbReference type="CDD" id="cd00037">
    <property type="entry name" value="CLECT"/>
    <property type="match status" value="1"/>
</dbReference>
<proteinExistence type="predicted"/>
<name>A0ABD3Y061_SINWO</name>
<dbReference type="InterPro" id="IPR001304">
    <property type="entry name" value="C-type_lectin-like"/>
</dbReference>
<feature type="signal peptide" evidence="2">
    <location>
        <begin position="1"/>
        <end position="19"/>
    </location>
</feature>
<evidence type="ECO:0000256" key="1">
    <source>
        <dbReference type="SAM" id="Phobius"/>
    </source>
</evidence>
<keyword evidence="5" id="KW-1185">Reference proteome</keyword>
<dbReference type="Gene3D" id="3.10.100.10">
    <property type="entry name" value="Mannose-Binding Protein A, subunit A"/>
    <property type="match status" value="1"/>
</dbReference>
<comment type="caution">
    <text evidence="4">The sequence shown here is derived from an EMBL/GenBank/DDBJ whole genome shotgun (WGS) entry which is preliminary data.</text>
</comment>
<feature type="transmembrane region" description="Helical" evidence="1">
    <location>
        <begin position="29"/>
        <end position="48"/>
    </location>
</feature>
<keyword evidence="1" id="KW-0812">Transmembrane</keyword>
<gene>
    <name evidence="4" type="ORF">ACJMK2_004094</name>
</gene>
<dbReference type="InterPro" id="IPR016186">
    <property type="entry name" value="C-type_lectin-like/link_sf"/>
</dbReference>
<sequence>MNLVQIGFVSLTLLALADGRILTSGGGFGGISGIIGVLLLLIFIAALGKRTNTCPANYTHTPNDPTSCIRFVISPTKTSNDATTACQIDGGQLLKLSTASFPIIQQLAGNNSGGCDYWVQAIEDTDGSWSDINLHPTPATPGLFFLDPTNGNDNDCGLMGINNSFFVRGETCTQVHCYICQKDI</sequence>
<keyword evidence="2" id="KW-0732">Signal</keyword>
<evidence type="ECO:0000259" key="3">
    <source>
        <dbReference type="Pfam" id="PF00059"/>
    </source>
</evidence>